<keyword evidence="2 6" id="KW-0812">Transmembrane</keyword>
<reference evidence="7 8" key="1">
    <citation type="journal article" date="2024" name="Nat. Commun.">
        <title>Phylogenomics reveals the evolutionary origins of lichenization in chlorophyte algae.</title>
        <authorList>
            <person name="Puginier C."/>
            <person name="Libourel C."/>
            <person name="Otte J."/>
            <person name="Skaloud P."/>
            <person name="Haon M."/>
            <person name="Grisel S."/>
            <person name="Petersen M."/>
            <person name="Berrin J.G."/>
            <person name="Delaux P.M."/>
            <person name="Dal Grande F."/>
            <person name="Keller J."/>
        </authorList>
    </citation>
    <scope>NUCLEOTIDE SEQUENCE [LARGE SCALE GENOMIC DNA]</scope>
    <source>
        <strain evidence="7 8">SAG 216-7</strain>
    </source>
</reference>
<dbReference type="InterPro" id="IPR005178">
    <property type="entry name" value="Ostalpha/TMEM184C"/>
</dbReference>
<accession>A0ABR2YY95</accession>
<feature type="region of interest" description="Disordered" evidence="5">
    <location>
        <begin position="388"/>
        <end position="436"/>
    </location>
</feature>
<evidence type="ECO:0000313" key="7">
    <source>
        <dbReference type="EMBL" id="KAK9916823.1"/>
    </source>
</evidence>
<comment type="caution">
    <text evidence="7">The sequence shown here is derived from an EMBL/GenBank/DDBJ whole genome shotgun (WGS) entry which is preliminary data.</text>
</comment>
<evidence type="ECO:0000256" key="1">
    <source>
        <dbReference type="ARBA" id="ARBA00004141"/>
    </source>
</evidence>
<keyword evidence="8" id="KW-1185">Reference proteome</keyword>
<evidence type="ECO:0000256" key="4">
    <source>
        <dbReference type="ARBA" id="ARBA00023136"/>
    </source>
</evidence>
<evidence type="ECO:0000313" key="8">
    <source>
        <dbReference type="Proteomes" id="UP001491310"/>
    </source>
</evidence>
<dbReference type="PANTHER" id="PTHR23423">
    <property type="entry name" value="ORGANIC SOLUTE TRANSPORTER-RELATED"/>
    <property type="match status" value="1"/>
</dbReference>
<feature type="transmembrane region" description="Helical" evidence="6">
    <location>
        <begin position="12"/>
        <end position="31"/>
    </location>
</feature>
<feature type="transmembrane region" description="Helical" evidence="6">
    <location>
        <begin position="207"/>
        <end position="230"/>
    </location>
</feature>
<organism evidence="7 8">
    <name type="scientific">Coccomyxa subellipsoidea</name>
    <dbReference type="NCBI Taxonomy" id="248742"/>
    <lineage>
        <taxon>Eukaryota</taxon>
        <taxon>Viridiplantae</taxon>
        <taxon>Chlorophyta</taxon>
        <taxon>core chlorophytes</taxon>
        <taxon>Trebouxiophyceae</taxon>
        <taxon>Trebouxiophyceae incertae sedis</taxon>
        <taxon>Coccomyxaceae</taxon>
        <taxon>Coccomyxa</taxon>
    </lineage>
</organism>
<gene>
    <name evidence="7" type="ORF">WJX75_007421</name>
</gene>
<comment type="subcellular location">
    <subcellularLocation>
        <location evidence="1">Membrane</location>
        <topology evidence="1">Multi-pass membrane protein</topology>
    </subcellularLocation>
</comment>
<dbReference type="Proteomes" id="UP001491310">
    <property type="component" value="Unassembled WGS sequence"/>
</dbReference>
<evidence type="ECO:0000256" key="5">
    <source>
        <dbReference type="SAM" id="MobiDB-lite"/>
    </source>
</evidence>
<proteinExistence type="predicted"/>
<feature type="transmembrane region" description="Helical" evidence="6">
    <location>
        <begin position="113"/>
        <end position="129"/>
    </location>
</feature>
<keyword evidence="4 6" id="KW-0472">Membrane</keyword>
<feature type="transmembrane region" description="Helical" evidence="6">
    <location>
        <begin position="251"/>
        <end position="271"/>
    </location>
</feature>
<evidence type="ECO:0000256" key="6">
    <source>
        <dbReference type="SAM" id="Phobius"/>
    </source>
</evidence>
<keyword evidence="3 6" id="KW-1133">Transmembrane helix</keyword>
<evidence type="ECO:0000256" key="2">
    <source>
        <dbReference type="ARBA" id="ARBA00022692"/>
    </source>
</evidence>
<dbReference type="Pfam" id="PF03619">
    <property type="entry name" value="Solute_trans_a"/>
    <property type="match status" value="1"/>
</dbReference>
<protein>
    <recommendedName>
        <fullName evidence="9">DUF300-domain-containing protein</fullName>
    </recommendedName>
</protein>
<feature type="transmembrane region" description="Helical" evidence="6">
    <location>
        <begin position="174"/>
        <end position="195"/>
    </location>
</feature>
<evidence type="ECO:0008006" key="9">
    <source>
        <dbReference type="Google" id="ProtNLM"/>
    </source>
</evidence>
<feature type="transmembrane region" description="Helical" evidence="6">
    <location>
        <begin position="291"/>
        <end position="309"/>
    </location>
</feature>
<evidence type="ECO:0000256" key="3">
    <source>
        <dbReference type="ARBA" id="ARBA00022989"/>
    </source>
</evidence>
<feature type="transmembrane region" description="Helical" evidence="6">
    <location>
        <begin position="77"/>
        <end position="97"/>
    </location>
</feature>
<name>A0ABR2YY95_9CHLO</name>
<dbReference type="SMART" id="SM01417">
    <property type="entry name" value="Solute_trans_a"/>
    <property type="match status" value="1"/>
</dbReference>
<feature type="transmembrane region" description="Helical" evidence="6">
    <location>
        <begin position="43"/>
        <end position="65"/>
    </location>
</feature>
<sequence>MFGSWPLRRWFRLLWCLLAAACLGFLPWLIIEFKQAGYSIHYQAWFIAGIFVLLALPVSIYEVAMQLEYFSRPKMQIYVIRILWMVPVYSLDSWLALRFESTQIYLDTFRECYEAYVIYSFFMYLLAYLEDEYGNLGVYLSTKEEVPHMWGIQLVLRKPWQMGDEFLWQCKKGVLGYVILRPLMTAVGVVAQLLGVYGDGKLRFDCVYLYTTIISNFSQFWALYCLVLFYRGTKYELGPIRPVSKFMTVKAVVFLTYWQGVAIAILVWTGILQTGDWTTYDVDDVASGLQEFLICVEMFFAALAHAHAFPPRDYMDPAAGAPQGFTRNLRAMFDITDVVDDVQGVVDDTVLQTNRQISQAGKTVWNHTKRQTDRALDQPKRLLALLNGGAKDADDSDDDVEGAVLNTYRAPSLDSTPELGSGRRAGSDKTSAIGQR</sequence>
<dbReference type="EMBL" id="JALJOT010000003">
    <property type="protein sequence ID" value="KAK9916823.1"/>
    <property type="molecule type" value="Genomic_DNA"/>
</dbReference>